<protein>
    <submittedName>
        <fullName evidence="2">COG4223 family protein</fullName>
    </submittedName>
</protein>
<organism evidence="2 3">
    <name type="scientific">Methylopila henanensis</name>
    <dbReference type="NCBI Taxonomy" id="873516"/>
    <lineage>
        <taxon>Bacteria</taxon>
        <taxon>Pseudomonadati</taxon>
        <taxon>Pseudomonadota</taxon>
        <taxon>Alphaproteobacteria</taxon>
        <taxon>Hyphomicrobiales</taxon>
        <taxon>Methylopilaceae</taxon>
        <taxon>Methylopila</taxon>
    </lineage>
</organism>
<evidence type="ECO:0000313" key="2">
    <source>
        <dbReference type="EMBL" id="MFD1703693.1"/>
    </source>
</evidence>
<gene>
    <name evidence="2" type="ORF">ACFSCV_11845</name>
</gene>
<evidence type="ECO:0000313" key="3">
    <source>
        <dbReference type="Proteomes" id="UP001597308"/>
    </source>
</evidence>
<feature type="compositionally biased region" description="Low complexity" evidence="1">
    <location>
        <begin position="60"/>
        <end position="165"/>
    </location>
</feature>
<feature type="region of interest" description="Disordered" evidence="1">
    <location>
        <begin position="1"/>
        <end position="184"/>
    </location>
</feature>
<name>A0ABW4KAV1_9HYPH</name>
<dbReference type="Proteomes" id="UP001597308">
    <property type="component" value="Unassembled WGS sequence"/>
</dbReference>
<sequence length="524" mass="50283">MADPKGPEQKTGSTGSPARPKSPTLDLSATDVTPKEAPKSGPSAAAKPEDAKPAPKPAESKPAAAPSTAAAASVASTGAARTTPVSPAAGGTGASPSSTSTAPAATGSAPKPGETGAKPSSGPAASGAAAPGATSASSAAAKPTSGPSTTSSASSASQSAKPSAGVTSPSSAPKTEPAPATSGGAGVLGLALAGLIGAGVAVGAVALFGRDLIGAPPADSSRLVATEAKLDAVARELAALREQSGQPAPAADTSAIDAKIDELTKAAADRSRALEAQLQEIANRSPAVQVDTGAVDALGKRIDTIEGKLGDTASAQALQQVGARIDGIGAAIEQALRPISDKIGALETELKARPVGDPDARLVVALGALDQALAAGRPFANELAAAKAAGGGDPLAPLDATAAAGAPTRAALAAELRDVVAALPPIRPAEGASVFDRFLASAGSVVKVTPAEAPAGSSPAEVRLRIVAKAAKGDLAGALAERDGLDDAAKSATDAWAAKAKARLDAEAAVGDARSAALSRLGSN</sequence>
<evidence type="ECO:0000256" key="1">
    <source>
        <dbReference type="SAM" id="MobiDB-lite"/>
    </source>
</evidence>
<reference evidence="3" key="1">
    <citation type="journal article" date="2019" name="Int. J. Syst. Evol. Microbiol.">
        <title>The Global Catalogue of Microorganisms (GCM) 10K type strain sequencing project: providing services to taxonomists for standard genome sequencing and annotation.</title>
        <authorList>
            <consortium name="The Broad Institute Genomics Platform"/>
            <consortium name="The Broad Institute Genome Sequencing Center for Infectious Disease"/>
            <person name="Wu L."/>
            <person name="Ma J."/>
        </authorList>
    </citation>
    <scope>NUCLEOTIDE SEQUENCE [LARGE SCALE GENOMIC DNA]</scope>
    <source>
        <strain evidence="3">KCTC 23707</strain>
    </source>
</reference>
<proteinExistence type="predicted"/>
<dbReference type="EMBL" id="JBHUER010000008">
    <property type="protein sequence ID" value="MFD1703693.1"/>
    <property type="molecule type" value="Genomic_DNA"/>
</dbReference>
<comment type="caution">
    <text evidence="2">The sequence shown here is derived from an EMBL/GenBank/DDBJ whole genome shotgun (WGS) entry which is preliminary data.</text>
</comment>
<dbReference type="RefSeq" id="WP_378799788.1">
    <property type="nucleotide sequence ID" value="NZ_JBHUER010000008.1"/>
</dbReference>
<accession>A0ABW4KAV1</accession>
<keyword evidence="3" id="KW-1185">Reference proteome</keyword>